<evidence type="ECO:0000313" key="2">
    <source>
        <dbReference type="EMBL" id="TXR54092.1"/>
    </source>
</evidence>
<dbReference type="OrthoDB" id="7348755at2"/>
<dbReference type="GO" id="GO:0008757">
    <property type="term" value="F:S-adenosylmethionine-dependent methyltransferase activity"/>
    <property type="evidence" value="ECO:0007669"/>
    <property type="project" value="InterPro"/>
</dbReference>
<sequence>MKDTPSQQEFWEQHFQEKQMMWGSEASQSVKPALRLFQERQLQTLLIPGFGYGRNAKAFADHGFDITGIEISRTAIDIAKKQWANAITVHQGDVSDMPFDANQYDGIFCYALLHLLTKAARKKFIDDCYQQLNNNGYMVFVTLATHTPTFAQGAKMDHNTYLSRHGVDLFYHDLETIEQEFSAYGLIEQTLSHEDSQDFWIIVCQKT</sequence>
<keyword evidence="2" id="KW-0489">Methyltransferase</keyword>
<name>A0A5C8Z819_9GAMM</name>
<evidence type="ECO:0000313" key="3">
    <source>
        <dbReference type="Proteomes" id="UP000321764"/>
    </source>
</evidence>
<dbReference type="InterPro" id="IPR013216">
    <property type="entry name" value="Methyltransf_11"/>
</dbReference>
<dbReference type="Proteomes" id="UP000321764">
    <property type="component" value="Unassembled WGS sequence"/>
</dbReference>
<keyword evidence="3" id="KW-1185">Reference proteome</keyword>
<dbReference type="InterPro" id="IPR029063">
    <property type="entry name" value="SAM-dependent_MTases_sf"/>
</dbReference>
<protein>
    <submittedName>
        <fullName evidence="2">Class I SAM-dependent methyltransferase</fullName>
    </submittedName>
</protein>
<organism evidence="2 3">
    <name type="scientific">Reinekea thalattae</name>
    <dbReference type="NCBI Taxonomy" id="2593301"/>
    <lineage>
        <taxon>Bacteria</taxon>
        <taxon>Pseudomonadati</taxon>
        <taxon>Pseudomonadota</taxon>
        <taxon>Gammaproteobacteria</taxon>
        <taxon>Oceanospirillales</taxon>
        <taxon>Saccharospirillaceae</taxon>
        <taxon>Reinekea</taxon>
    </lineage>
</organism>
<comment type="caution">
    <text evidence="2">The sequence shown here is derived from an EMBL/GenBank/DDBJ whole genome shotgun (WGS) entry which is preliminary data.</text>
</comment>
<keyword evidence="2" id="KW-0808">Transferase</keyword>
<dbReference type="Gene3D" id="3.40.50.150">
    <property type="entry name" value="Vaccinia Virus protein VP39"/>
    <property type="match status" value="1"/>
</dbReference>
<evidence type="ECO:0000259" key="1">
    <source>
        <dbReference type="Pfam" id="PF08241"/>
    </source>
</evidence>
<gene>
    <name evidence="2" type="ORF">FME95_06020</name>
</gene>
<proteinExistence type="predicted"/>
<feature type="domain" description="Methyltransferase type 11" evidence="1">
    <location>
        <begin position="49"/>
        <end position="140"/>
    </location>
</feature>
<dbReference type="EMBL" id="VKAD01000001">
    <property type="protein sequence ID" value="TXR54092.1"/>
    <property type="molecule type" value="Genomic_DNA"/>
</dbReference>
<dbReference type="PANTHER" id="PTHR43861">
    <property type="entry name" value="TRANS-ACONITATE 2-METHYLTRANSFERASE-RELATED"/>
    <property type="match status" value="1"/>
</dbReference>
<accession>A0A5C8Z819</accession>
<dbReference type="CDD" id="cd02440">
    <property type="entry name" value="AdoMet_MTases"/>
    <property type="match status" value="1"/>
</dbReference>
<dbReference type="Pfam" id="PF08241">
    <property type="entry name" value="Methyltransf_11"/>
    <property type="match status" value="1"/>
</dbReference>
<dbReference type="RefSeq" id="WP_147713491.1">
    <property type="nucleotide sequence ID" value="NZ_VKAD01000001.1"/>
</dbReference>
<dbReference type="AlphaFoldDB" id="A0A5C8Z819"/>
<dbReference type="SUPFAM" id="SSF53335">
    <property type="entry name" value="S-adenosyl-L-methionine-dependent methyltransferases"/>
    <property type="match status" value="1"/>
</dbReference>
<dbReference type="GO" id="GO:0032259">
    <property type="term" value="P:methylation"/>
    <property type="evidence" value="ECO:0007669"/>
    <property type="project" value="UniProtKB-KW"/>
</dbReference>
<reference evidence="2 3" key="1">
    <citation type="submission" date="2019-07" db="EMBL/GenBank/DDBJ databases">
        <title>Reinekea sp. strain SSH23 genome sequencing and assembly.</title>
        <authorList>
            <person name="Kim I."/>
        </authorList>
    </citation>
    <scope>NUCLEOTIDE SEQUENCE [LARGE SCALE GENOMIC DNA]</scope>
    <source>
        <strain evidence="2 3">SSH23</strain>
    </source>
</reference>